<dbReference type="EMBL" id="CP048649">
    <property type="protein sequence ID" value="QIB68572.1"/>
    <property type="molecule type" value="Genomic_DNA"/>
</dbReference>
<reference evidence="1 2" key="1">
    <citation type="submission" date="2020-02" db="EMBL/GenBank/DDBJ databases">
        <authorList>
            <person name="Kim Y.B."/>
            <person name="Roh S.W."/>
        </authorList>
    </citation>
    <scope>NUCLEOTIDE SEQUENCE [LARGE SCALE GENOMIC DNA]</scope>
    <source>
        <strain evidence="1 2">DSM 103574</strain>
    </source>
</reference>
<gene>
    <name evidence="1" type="ORF">Ami103574_04200</name>
</gene>
<evidence type="ECO:0000313" key="2">
    <source>
        <dbReference type="Proteomes" id="UP000466848"/>
    </source>
</evidence>
<sequence length="94" mass="11413">MGILNEIFMRCKEFNNEQHLLFEREAVKQYDREINQKIRNFMKEISDVQLQEQLTRFFEEIDELNNARDSEVSKLFIVHGMSVYMQLQHEILTT</sequence>
<protein>
    <submittedName>
        <fullName evidence="1">Uncharacterized protein</fullName>
    </submittedName>
</protein>
<dbReference type="RefSeq" id="WP_163065435.1">
    <property type="nucleotide sequence ID" value="NZ_CP048649.1"/>
</dbReference>
<dbReference type="AlphaFoldDB" id="A0A858BT91"/>
<proteinExistence type="predicted"/>
<name>A0A858BT91_9FIRM</name>
<organism evidence="1 2">
    <name type="scientific">Aminipila butyrica</name>
    <dbReference type="NCBI Taxonomy" id="433296"/>
    <lineage>
        <taxon>Bacteria</taxon>
        <taxon>Bacillati</taxon>
        <taxon>Bacillota</taxon>
        <taxon>Clostridia</taxon>
        <taxon>Peptostreptococcales</taxon>
        <taxon>Anaerovoracaceae</taxon>
        <taxon>Aminipila</taxon>
    </lineage>
</organism>
<dbReference type="Proteomes" id="UP000466848">
    <property type="component" value="Chromosome"/>
</dbReference>
<dbReference type="KEGG" id="abut:Ami103574_04200"/>
<accession>A0A858BT91</accession>
<keyword evidence="2" id="KW-1185">Reference proteome</keyword>
<evidence type="ECO:0000313" key="1">
    <source>
        <dbReference type="EMBL" id="QIB68572.1"/>
    </source>
</evidence>